<dbReference type="AlphaFoldDB" id="A0A7D7Q4I3"/>
<evidence type="ECO:0000313" key="2">
    <source>
        <dbReference type="Proteomes" id="UP000216825"/>
    </source>
</evidence>
<dbReference type="KEGG" id="kvr:CIB50_0002425"/>
<reference evidence="1 2" key="2">
    <citation type="submission" date="2020-07" db="EMBL/GenBank/DDBJ databases">
        <title>Genome of starter culture bacteria Kocuria salsicia reveals its technological properties and safety for usage in meat industry.</title>
        <authorList>
            <person name="Michael M."/>
            <person name="Konstantin K."/>
            <person name="Evgenii K."/>
            <person name="Galina S."/>
            <person name="Oksana K."/>
            <person name="Andrei L."/>
        </authorList>
    </citation>
    <scope>NUCLEOTIDE SEQUENCE [LARGE SCALE GENOMIC DNA]</scope>
    <source>
        <strain evidence="1 2">80</strain>
    </source>
</reference>
<keyword evidence="2" id="KW-1185">Reference proteome</keyword>
<proteinExistence type="predicted"/>
<name>A0A7D7Q4I3_KOCVA</name>
<gene>
    <name evidence="1" type="ORF">CIB50_0002425</name>
</gene>
<accession>A0A7D7Q4I3</accession>
<sequence length="183" mass="20096">MDVLALVISALSLLIAGVGTYQANKRANEALAESRKAAEDARWFAVQEAVQRLIGFDPTAEPVGERLANLRIASIALVDQLDGWDGIDLWLEAERTLGATIGRQVIEAAKPGDTVERRVESLDPLMSWAHALSSNLRHLRSVGHDGEVLAKLQVNAEELVHDIHARHGWDLPPRSNPRIQPLK</sequence>
<protein>
    <submittedName>
        <fullName evidence="1">Uncharacterized protein</fullName>
    </submittedName>
</protein>
<dbReference type="EMBL" id="CP059343">
    <property type="protein sequence ID" value="QMS57677.1"/>
    <property type="molecule type" value="Genomic_DNA"/>
</dbReference>
<reference evidence="2" key="1">
    <citation type="submission" date="2017-08" db="EMBL/GenBank/DDBJ databases">
        <title>Draft Genome Sequence of Kocuria varians 80.</title>
        <authorList>
            <person name="Minaev M."/>
            <person name="Kurbakov K.A."/>
            <person name="Solodovnikova G.I."/>
            <person name="Kuznetsova O.A."/>
            <person name="Lisitsyn A.B."/>
        </authorList>
    </citation>
    <scope>NUCLEOTIDE SEQUENCE [LARGE SCALE GENOMIC DNA]</scope>
    <source>
        <strain evidence="2">80</strain>
    </source>
</reference>
<dbReference type="Proteomes" id="UP000216825">
    <property type="component" value="Chromosome"/>
</dbReference>
<dbReference type="RefSeq" id="WP_094394491.1">
    <property type="nucleotide sequence ID" value="NZ_CP059343.1"/>
</dbReference>
<organism evidence="1 2">
    <name type="scientific">Kocuria varians</name>
    <name type="common">Micrococcus varians</name>
    <dbReference type="NCBI Taxonomy" id="1272"/>
    <lineage>
        <taxon>Bacteria</taxon>
        <taxon>Bacillati</taxon>
        <taxon>Actinomycetota</taxon>
        <taxon>Actinomycetes</taxon>
        <taxon>Micrococcales</taxon>
        <taxon>Micrococcaceae</taxon>
        <taxon>Kocuria</taxon>
    </lineage>
</organism>
<evidence type="ECO:0000313" key="1">
    <source>
        <dbReference type="EMBL" id="QMS57677.1"/>
    </source>
</evidence>